<feature type="region of interest" description="Disordered" evidence="2">
    <location>
        <begin position="202"/>
        <end position="226"/>
    </location>
</feature>
<feature type="region of interest" description="Disordered" evidence="2">
    <location>
        <begin position="149"/>
        <end position="172"/>
    </location>
</feature>
<feature type="compositionally biased region" description="Basic residues" evidence="2">
    <location>
        <begin position="397"/>
        <end position="407"/>
    </location>
</feature>
<feature type="region of interest" description="Disordered" evidence="2">
    <location>
        <begin position="394"/>
        <end position="428"/>
    </location>
</feature>
<evidence type="ECO:0000256" key="1">
    <source>
        <dbReference type="SAM" id="Coils"/>
    </source>
</evidence>
<dbReference type="VEuPathDB" id="FungiDB:GMDG_06720"/>
<protein>
    <submittedName>
        <fullName evidence="3">Uncharacterized protein</fullName>
    </submittedName>
</protein>
<proteinExistence type="predicted"/>
<feature type="coiled-coil region" evidence="1">
    <location>
        <begin position="339"/>
        <end position="370"/>
    </location>
</feature>
<evidence type="ECO:0000313" key="3">
    <source>
        <dbReference type="EMBL" id="OAF59552.1"/>
    </source>
</evidence>
<accession>A0A177ADP7</accession>
<feature type="region of interest" description="Disordered" evidence="2">
    <location>
        <begin position="38"/>
        <end position="116"/>
    </location>
</feature>
<feature type="compositionally biased region" description="Polar residues" evidence="2">
    <location>
        <begin position="50"/>
        <end position="68"/>
    </location>
</feature>
<feature type="compositionally biased region" description="Polar residues" evidence="2">
    <location>
        <begin position="205"/>
        <end position="225"/>
    </location>
</feature>
<reference evidence="3" key="1">
    <citation type="submission" date="2016-03" db="EMBL/GenBank/DDBJ databases">
        <title>Updated assembly of Pseudogymnoascus destructans, the fungus causing white-nose syndrome of bats.</title>
        <authorList>
            <person name="Palmer J.M."/>
            <person name="Drees K.P."/>
            <person name="Foster J.T."/>
            <person name="Lindner D.L."/>
        </authorList>
    </citation>
    <scope>NUCLEOTIDE SEQUENCE [LARGE SCALE GENOMIC DNA]</scope>
    <source>
        <strain evidence="3">20631-21</strain>
    </source>
</reference>
<dbReference type="Proteomes" id="UP000077154">
    <property type="component" value="Unassembled WGS sequence"/>
</dbReference>
<organism evidence="3">
    <name type="scientific">Pseudogymnoascus destructans</name>
    <dbReference type="NCBI Taxonomy" id="655981"/>
    <lineage>
        <taxon>Eukaryota</taxon>
        <taxon>Fungi</taxon>
        <taxon>Dikarya</taxon>
        <taxon>Ascomycota</taxon>
        <taxon>Pezizomycotina</taxon>
        <taxon>Leotiomycetes</taxon>
        <taxon>Thelebolales</taxon>
        <taxon>Thelebolaceae</taxon>
        <taxon>Pseudogymnoascus</taxon>
    </lineage>
</organism>
<dbReference type="AlphaFoldDB" id="A0A177ADP7"/>
<gene>
    <name evidence="3" type="ORF">VC83_04013</name>
</gene>
<evidence type="ECO:0000256" key="2">
    <source>
        <dbReference type="SAM" id="MobiDB-lite"/>
    </source>
</evidence>
<dbReference type="RefSeq" id="XP_024324835.1">
    <property type="nucleotide sequence ID" value="XM_024467650.1"/>
</dbReference>
<dbReference type="GeneID" id="36287086"/>
<name>A0A177ADP7_9PEZI</name>
<feature type="compositionally biased region" description="Basic and acidic residues" evidence="2">
    <location>
        <begin position="153"/>
        <end position="163"/>
    </location>
</feature>
<dbReference type="EMBL" id="KV441393">
    <property type="protein sequence ID" value="OAF59552.1"/>
    <property type="molecule type" value="Genomic_DNA"/>
</dbReference>
<dbReference type="VEuPathDB" id="FungiDB:GMDG_06721"/>
<keyword evidence="1" id="KW-0175">Coiled coil</keyword>
<sequence>MEEGALLALAINPVLQEDSSNKVCTSCKQAAEYATSKLKARRLKPKKSESNLWTPRSDVSTMNGSGSDTMRRRNFSPLTPTAGLNDGGKKRKLNDSHSVARYRNWRNPKSQKVGGVAEGNTELDFASQKSNGGPIGHQRLHMSSEHMGNLNVSRDKDGRRTEIPTKSPEILSDDRDFTDYGIVQFQQSVPFIGACPYSIEPTPNPNSVQARRSNKSLGTEPNSQGFYDMLSKYRDSDEGSVTSTLYDMRTEDPSYISIQAKIAARGGRKGQFGEVYSRLDVDSTWSKHQNQPWKINPAGLDRHDLPLQKVFGGAGWGMETFGESGDIVKRYVDRVTRMAETQNTELLILRKQLQEKEELLQARKAHMRGKRVRLEGTFVYSTQDVLDVAREVETKPVAKRPRGRPRKRPVEEVEEEEDVEVQPIVSIG</sequence>
<dbReference type="OrthoDB" id="3437110at2759"/>